<dbReference type="GO" id="GO:0005829">
    <property type="term" value="C:cytosol"/>
    <property type="evidence" value="ECO:0007669"/>
    <property type="project" value="TreeGrafter"/>
</dbReference>
<keyword evidence="4 7" id="KW-0028">Amino-acid biosynthesis</keyword>
<reference evidence="8" key="1">
    <citation type="submission" date="2022-04" db="EMBL/GenBank/DDBJ databases">
        <title>Complete genome of Methanoplanus endosymbiosus DSM 3599.</title>
        <authorList>
            <person name="Chen S.-C."/>
            <person name="You Y.-T."/>
            <person name="Zhou Y.-Z."/>
            <person name="Lai M.-C."/>
        </authorList>
    </citation>
    <scope>NUCLEOTIDE SEQUENCE</scope>
    <source>
        <strain evidence="8">DSM 3599</strain>
    </source>
</reference>
<feature type="binding site" evidence="7">
    <location>
        <begin position="123"/>
        <end position="125"/>
    </location>
    <ligand>
        <name>FMN</name>
        <dbReference type="ChEBI" id="CHEBI:58210"/>
    </ligand>
</feature>
<dbReference type="KEGG" id="mend:L6E24_08095"/>
<dbReference type="InterPro" id="IPR035904">
    <property type="entry name" value="Chorismate_synth_AroC_sf"/>
</dbReference>
<evidence type="ECO:0000256" key="4">
    <source>
        <dbReference type="ARBA" id="ARBA00022605"/>
    </source>
</evidence>
<keyword evidence="7" id="KW-0274">FAD</keyword>
<keyword evidence="9" id="KW-1185">Reference proteome</keyword>
<dbReference type="Pfam" id="PF01264">
    <property type="entry name" value="Chorismate_synt"/>
    <property type="match status" value="1"/>
</dbReference>
<feature type="binding site" evidence="7">
    <location>
        <position position="301"/>
    </location>
    <ligand>
        <name>FMN</name>
        <dbReference type="ChEBI" id="CHEBI:58210"/>
    </ligand>
</feature>
<dbReference type="PROSITE" id="PS00788">
    <property type="entry name" value="CHORISMATE_SYNTHASE_2"/>
    <property type="match status" value="1"/>
</dbReference>
<dbReference type="GO" id="GO:0008652">
    <property type="term" value="P:amino acid biosynthetic process"/>
    <property type="evidence" value="ECO:0007669"/>
    <property type="project" value="UniProtKB-KW"/>
</dbReference>
<evidence type="ECO:0000256" key="6">
    <source>
        <dbReference type="ARBA" id="ARBA00023239"/>
    </source>
</evidence>
<dbReference type="EC" id="4.2.3.5" evidence="3 7"/>
<proteinExistence type="inferred from homology"/>
<evidence type="ECO:0000256" key="7">
    <source>
        <dbReference type="HAMAP-Rule" id="MF_00300"/>
    </source>
</evidence>
<dbReference type="InterPro" id="IPR020541">
    <property type="entry name" value="Chorismate_synthase_CS"/>
</dbReference>
<dbReference type="HAMAP" id="MF_00300">
    <property type="entry name" value="Chorismate_synth"/>
    <property type="match status" value="1"/>
</dbReference>
<dbReference type="SUPFAM" id="SSF103263">
    <property type="entry name" value="Chorismate synthase, AroC"/>
    <property type="match status" value="1"/>
</dbReference>
<dbReference type="RefSeq" id="WP_257741493.1">
    <property type="nucleotide sequence ID" value="NZ_CP096115.1"/>
</dbReference>
<dbReference type="PANTHER" id="PTHR21085">
    <property type="entry name" value="CHORISMATE SYNTHASE"/>
    <property type="match status" value="1"/>
</dbReference>
<dbReference type="AlphaFoldDB" id="A0A9E7PJX2"/>
<evidence type="ECO:0000256" key="1">
    <source>
        <dbReference type="ARBA" id="ARBA00005044"/>
    </source>
</evidence>
<accession>A0A9E7PJX2</accession>
<evidence type="ECO:0000313" key="8">
    <source>
        <dbReference type="EMBL" id="UUX91340.1"/>
    </source>
</evidence>
<evidence type="ECO:0000256" key="5">
    <source>
        <dbReference type="ARBA" id="ARBA00023141"/>
    </source>
</evidence>
<comment type="function">
    <text evidence="7">Catalyzes the anti-1,4-elimination of the C-3 phosphate and the C-6 proR hydrogen from 5-enolpyruvylshikimate-3-phosphate (EPSP) to yield chorismate, which is the branch point compound that serves as the starting substrate for the three terminal pathways of aromatic amino acid biosynthesis. This reaction introduces a second double bond into the aromatic ring system.</text>
</comment>
<dbReference type="PROSITE" id="PS00787">
    <property type="entry name" value="CHORISMATE_SYNTHASE_1"/>
    <property type="match status" value="1"/>
</dbReference>
<dbReference type="GO" id="GO:0009423">
    <property type="term" value="P:chorismate biosynthetic process"/>
    <property type="evidence" value="ECO:0007669"/>
    <property type="project" value="UniProtKB-UniRule"/>
</dbReference>
<dbReference type="PROSITE" id="PS00789">
    <property type="entry name" value="CHORISMATE_SYNTHASE_3"/>
    <property type="match status" value="1"/>
</dbReference>
<sequence>MNTFGRFFRFTTFGESHGKALGVVVDGCPAGIEFSEKDMMPLLERRRPGLSPLSTPRSESDTPEILSGVFEGVTTGMPVAMIVRNRDARSGDYESAKELFRPGHADYTYHAKYGIRDYRGGGRSSGRETVSRVMAGALAMKMLSGRGMSFESRIVSVHGISDPELFEEEILSAKSAGNSVGGVVEVTVKGCPAGVGDPVFGRLDAALSGAMISIGAVKGVEIGDGFSSADVYGTENNDLMAADGAGNPVFLSNHAGGILGGISTGEDIVIRIAVKPTPSVSSEQRTVDIYGSNRLISTGGRHDPCIVPRITVVAEAMAAVVIADSYLSMRAYGSFEGSEK</sequence>
<keyword evidence="7" id="KW-0285">Flavoprotein</keyword>
<dbReference type="GO" id="GO:0004107">
    <property type="term" value="F:chorismate synthase activity"/>
    <property type="evidence" value="ECO:0007669"/>
    <property type="project" value="UniProtKB-UniRule"/>
</dbReference>
<keyword evidence="6 7" id="KW-0456">Lyase</keyword>
<evidence type="ECO:0000256" key="3">
    <source>
        <dbReference type="ARBA" id="ARBA00013036"/>
    </source>
</evidence>
<dbReference type="PANTHER" id="PTHR21085:SF0">
    <property type="entry name" value="CHORISMATE SYNTHASE"/>
    <property type="match status" value="1"/>
</dbReference>
<protein>
    <recommendedName>
        <fullName evidence="3 7">Chorismate synthase</fullName>
        <shortName evidence="7">CS</shortName>
        <ecNumber evidence="3 7">4.2.3.5</ecNumber>
    </recommendedName>
    <alternativeName>
        <fullName evidence="7">5-enolpyruvylshikimate-3-phosphate phospholyase</fullName>
    </alternativeName>
</protein>
<keyword evidence="7" id="KW-0521">NADP</keyword>
<name>A0A9E7PJX2_9EURY</name>
<comment type="catalytic activity">
    <reaction evidence="7">
        <text>5-O-(1-carboxyvinyl)-3-phosphoshikimate = chorismate + phosphate</text>
        <dbReference type="Rhea" id="RHEA:21020"/>
        <dbReference type="ChEBI" id="CHEBI:29748"/>
        <dbReference type="ChEBI" id="CHEBI:43474"/>
        <dbReference type="ChEBI" id="CHEBI:57701"/>
        <dbReference type="EC" id="4.2.3.5"/>
    </reaction>
</comment>
<evidence type="ECO:0000256" key="2">
    <source>
        <dbReference type="ARBA" id="ARBA00008014"/>
    </source>
</evidence>
<keyword evidence="7" id="KW-0288">FMN</keyword>
<dbReference type="GO" id="GO:0009073">
    <property type="term" value="P:aromatic amino acid family biosynthetic process"/>
    <property type="evidence" value="ECO:0007669"/>
    <property type="project" value="UniProtKB-KW"/>
</dbReference>
<dbReference type="EMBL" id="CP096115">
    <property type="protein sequence ID" value="UUX91340.1"/>
    <property type="molecule type" value="Genomic_DNA"/>
</dbReference>
<dbReference type="Gene3D" id="3.60.150.10">
    <property type="entry name" value="Chorismate synthase AroC"/>
    <property type="match status" value="2"/>
</dbReference>
<organism evidence="8 9">
    <name type="scientific">Methanoplanus endosymbiosus</name>
    <dbReference type="NCBI Taxonomy" id="33865"/>
    <lineage>
        <taxon>Archaea</taxon>
        <taxon>Methanobacteriati</taxon>
        <taxon>Methanobacteriota</taxon>
        <taxon>Stenosarchaea group</taxon>
        <taxon>Methanomicrobia</taxon>
        <taxon>Methanomicrobiales</taxon>
        <taxon>Methanomicrobiaceae</taxon>
        <taxon>Methanoplanus</taxon>
    </lineage>
</organism>
<gene>
    <name evidence="7" type="primary">aroC</name>
    <name evidence="8" type="ORF">L6E24_08095</name>
</gene>
<comment type="similarity">
    <text evidence="2 7">Belongs to the chorismate synthase family.</text>
</comment>
<feature type="binding site" evidence="7">
    <location>
        <begin position="275"/>
        <end position="279"/>
    </location>
    <ligand>
        <name>FMN</name>
        <dbReference type="ChEBI" id="CHEBI:58210"/>
    </ligand>
</feature>
<dbReference type="GO" id="GO:0010181">
    <property type="term" value="F:FMN binding"/>
    <property type="evidence" value="ECO:0007669"/>
    <property type="project" value="TreeGrafter"/>
</dbReference>
<keyword evidence="5 7" id="KW-0057">Aromatic amino acid biosynthesis</keyword>
<comment type="caution">
    <text evidence="7">Lacks conserved residue(s) required for the propagation of feature annotation.</text>
</comment>
<feature type="binding site" evidence="7">
    <location>
        <position position="260"/>
    </location>
    <ligand>
        <name>FMN</name>
        <dbReference type="ChEBI" id="CHEBI:58210"/>
    </ligand>
</feature>
<dbReference type="PIRSF" id="PIRSF001456">
    <property type="entry name" value="Chorismate_synth"/>
    <property type="match status" value="1"/>
</dbReference>
<dbReference type="InterPro" id="IPR000453">
    <property type="entry name" value="Chorismate_synth"/>
</dbReference>
<dbReference type="GeneID" id="74307654"/>
<comment type="pathway">
    <text evidence="1 7">Metabolic intermediate biosynthesis; chorismate biosynthesis; chorismate from D-erythrose 4-phosphate and phosphoenolpyruvate: step 7/7.</text>
</comment>
<dbReference type="Proteomes" id="UP001060368">
    <property type="component" value="Chromosome"/>
</dbReference>
<dbReference type="CDD" id="cd07304">
    <property type="entry name" value="Chorismate_synthase"/>
    <property type="match status" value="1"/>
</dbReference>
<feature type="binding site" evidence="7">
    <location>
        <position position="46"/>
    </location>
    <ligand>
        <name>NADP(+)</name>
        <dbReference type="ChEBI" id="CHEBI:58349"/>
    </ligand>
</feature>
<comment type="cofactor">
    <cofactor evidence="7">
        <name>FMNH2</name>
        <dbReference type="ChEBI" id="CHEBI:57618"/>
    </cofactor>
    <text evidence="7">Reduced FMN (FMNH(2)).</text>
</comment>
<evidence type="ECO:0000313" key="9">
    <source>
        <dbReference type="Proteomes" id="UP001060368"/>
    </source>
</evidence>